<dbReference type="PANTHER" id="PTHR34071:SF2">
    <property type="entry name" value="FLAVIN-NUCLEOTIDE-BINDING PROTEIN"/>
    <property type="match status" value="1"/>
</dbReference>
<evidence type="ECO:0000313" key="2">
    <source>
        <dbReference type="Proteomes" id="UP001194469"/>
    </source>
</evidence>
<dbReference type="InterPro" id="IPR012349">
    <property type="entry name" value="Split_barrel_FMN-bd"/>
</dbReference>
<protein>
    <submittedName>
        <fullName evidence="1">Pyridoxamine 5'-phosphate oxidase family protein</fullName>
    </submittedName>
</protein>
<evidence type="ECO:0000313" key="1">
    <source>
        <dbReference type="EMBL" id="MBG3875456.1"/>
    </source>
</evidence>
<dbReference type="Gene3D" id="2.30.110.10">
    <property type="entry name" value="Electron Transport, Fmn-binding Protein, Chain A"/>
    <property type="match status" value="1"/>
</dbReference>
<dbReference type="SUPFAM" id="SSF50475">
    <property type="entry name" value="FMN-binding split barrel"/>
    <property type="match status" value="1"/>
</dbReference>
<keyword evidence="2" id="KW-1185">Reference proteome</keyword>
<gene>
    <name evidence="1" type="ORF">FVW20_00040</name>
</gene>
<proteinExistence type="predicted"/>
<dbReference type="RefSeq" id="WP_196607751.1">
    <property type="nucleotide sequence ID" value="NZ_VRYY01000001.1"/>
</dbReference>
<dbReference type="InterPro" id="IPR024747">
    <property type="entry name" value="Pyridox_Oxase-rel"/>
</dbReference>
<reference evidence="1 2" key="1">
    <citation type="submission" date="2019-08" db="EMBL/GenBank/DDBJ databases">
        <authorList>
            <person name="Luo N."/>
        </authorList>
    </citation>
    <scope>NUCLEOTIDE SEQUENCE [LARGE SCALE GENOMIC DNA]</scope>
    <source>
        <strain evidence="1 2">NCIMB 9442</strain>
    </source>
</reference>
<organism evidence="1 2">
    <name type="scientific">Nitratidesulfovibrio oxamicus</name>
    <dbReference type="NCBI Taxonomy" id="32016"/>
    <lineage>
        <taxon>Bacteria</taxon>
        <taxon>Pseudomonadati</taxon>
        <taxon>Thermodesulfobacteriota</taxon>
        <taxon>Desulfovibrionia</taxon>
        <taxon>Desulfovibrionales</taxon>
        <taxon>Desulfovibrionaceae</taxon>
        <taxon>Nitratidesulfovibrio</taxon>
    </lineage>
</organism>
<dbReference type="Pfam" id="PF12900">
    <property type="entry name" value="Pyridox_ox_2"/>
    <property type="match status" value="1"/>
</dbReference>
<sequence>MKDHPLSPEQIAHLLDTELVGRLATNGPDGCPYVTPVHFAVMDGIVYIHGLATGEKLNNITRNSHVGFEVDKMRSLIHHPDLPCDTNTAYESVIIRGRASIVRDTATVTRVLDAIVAKYTPQHAGKGYPPNMLKMTAVIAVDVTSCTGKFYPA</sequence>
<dbReference type="EMBL" id="VRYY01000001">
    <property type="protein sequence ID" value="MBG3875456.1"/>
    <property type="molecule type" value="Genomic_DNA"/>
</dbReference>
<accession>A0ABS0IZ51</accession>
<dbReference type="PANTHER" id="PTHR34071">
    <property type="entry name" value="5-NITROIMIDAZOLE ANTIBIOTICS RESISTANCE PROTEIN, NIMA-FAMILY-RELATED PROTEIN-RELATED"/>
    <property type="match status" value="1"/>
</dbReference>
<dbReference type="Proteomes" id="UP001194469">
    <property type="component" value="Unassembled WGS sequence"/>
</dbReference>
<name>A0ABS0IZ51_9BACT</name>
<comment type="caution">
    <text evidence="1">The sequence shown here is derived from an EMBL/GenBank/DDBJ whole genome shotgun (WGS) entry which is preliminary data.</text>
</comment>